<gene>
    <name evidence="3" type="ORF">BT96DRAFT_947827</name>
</gene>
<keyword evidence="1" id="KW-0175">Coiled coil</keyword>
<proteinExistence type="predicted"/>
<protein>
    <submittedName>
        <fullName evidence="3">Uncharacterized protein</fullName>
    </submittedName>
</protein>
<dbReference type="EMBL" id="ML769759">
    <property type="protein sequence ID" value="KAE9388142.1"/>
    <property type="molecule type" value="Genomic_DNA"/>
</dbReference>
<keyword evidence="2" id="KW-0472">Membrane</keyword>
<accession>A0A6A4GQU4</accession>
<dbReference type="OrthoDB" id="3052721at2759"/>
<dbReference type="Proteomes" id="UP000799118">
    <property type="component" value="Unassembled WGS sequence"/>
</dbReference>
<feature type="coiled-coil region" evidence="1">
    <location>
        <begin position="6"/>
        <end position="40"/>
    </location>
</feature>
<sequence length="910" mass="103098">MVRETITKNRRNRGKTLNELRALEREHSKSLKRVKRLERDARTRKDAHSNDIYSLNCLLSESKSAFTSLQSENSALFYSLADANNQLSAKSTLVHDLREQIYALQKQVERSKSSLSSSRSSLKKLSVWNPMKGGAYIPKARKLFRILKQSGVRNCDLAVKAVAEALGVKVKRVMSRRTGSHCVKEGGIYGLLQLGREITNTPAFGESNDGTTMRRITQECQHITLPVPSYEPDANDDDSSTWTYTTHFAEAVPALDHTAKRQLEGSEQLGKKIADTYSNSPLAQRDGKKMDGDDYFWKQTFQNMDHASDGKKKFKLTDEKKAQILHRDLEDIVKAAKKTADELTTQERGAIAMDLLEQRIGKEAFKSLPDSEARLLRLFIFVGCGAHKSLNTFRYGVVEMRETWKRSEELKGPCDLANKSHELATKIASNNNDTEASDHCEKSCPQGGVKLCELAGALFQHKDGETGYQEQHHMFIKARKEDLYELPETESGKKFPDVSNTRYQSHSYAAAELLVFCDDYQELVEEICNGKTKQGTNHLEGNMLKGLQDPDTLAELGTMAIEGITTSWPYMSLIRSPPDGTNFVNTLSPEMIELHRNQIVPFCENLALHPEKILDPNTPQIELTLDGQPFIDETIIPALRTLAPELPNLNLMISAMFRCAAQGGLGSLCGYIKYTPSSDAHTFSSLARSKRNNLEAFISKLCQQDDQLYIMHLARELDASGEAKRFQEEYLRLQKERAELARKKVEDTARKKADELQQLNTIGIVVDQASIRKMMHKGIRHDPELANVTQSSLKNKQAWLDAILAAVKRIYKIMIEQAPQVHPWDLLKRYMEEHEDCMLWQGSKNRRSPFVKAALPTPTPLPVCLNTRCRKWSKGPSVNNMILNLYIRLVYSVFFFFFGIISVFYFLKPE</sequence>
<reference evidence="3" key="1">
    <citation type="journal article" date="2019" name="Environ. Microbiol.">
        <title>Fungal ecological strategies reflected in gene transcription - a case study of two litter decomposers.</title>
        <authorList>
            <person name="Barbi F."/>
            <person name="Kohler A."/>
            <person name="Barry K."/>
            <person name="Baskaran P."/>
            <person name="Daum C."/>
            <person name="Fauchery L."/>
            <person name="Ihrmark K."/>
            <person name="Kuo A."/>
            <person name="LaButti K."/>
            <person name="Lipzen A."/>
            <person name="Morin E."/>
            <person name="Grigoriev I.V."/>
            <person name="Henrissat B."/>
            <person name="Lindahl B."/>
            <person name="Martin F."/>
        </authorList>
    </citation>
    <scope>NUCLEOTIDE SEQUENCE</scope>
    <source>
        <strain evidence="3">JB14</strain>
    </source>
</reference>
<keyword evidence="2" id="KW-1133">Transmembrane helix</keyword>
<keyword evidence="4" id="KW-1185">Reference proteome</keyword>
<evidence type="ECO:0000256" key="1">
    <source>
        <dbReference type="SAM" id="Coils"/>
    </source>
</evidence>
<organism evidence="3 4">
    <name type="scientific">Gymnopus androsaceus JB14</name>
    <dbReference type="NCBI Taxonomy" id="1447944"/>
    <lineage>
        <taxon>Eukaryota</taxon>
        <taxon>Fungi</taxon>
        <taxon>Dikarya</taxon>
        <taxon>Basidiomycota</taxon>
        <taxon>Agaricomycotina</taxon>
        <taxon>Agaricomycetes</taxon>
        <taxon>Agaricomycetidae</taxon>
        <taxon>Agaricales</taxon>
        <taxon>Marasmiineae</taxon>
        <taxon>Omphalotaceae</taxon>
        <taxon>Gymnopus</taxon>
    </lineage>
</organism>
<feature type="transmembrane region" description="Helical" evidence="2">
    <location>
        <begin position="885"/>
        <end position="907"/>
    </location>
</feature>
<keyword evidence="2" id="KW-0812">Transmembrane</keyword>
<evidence type="ECO:0000313" key="4">
    <source>
        <dbReference type="Proteomes" id="UP000799118"/>
    </source>
</evidence>
<evidence type="ECO:0000313" key="3">
    <source>
        <dbReference type="EMBL" id="KAE9388142.1"/>
    </source>
</evidence>
<dbReference type="AlphaFoldDB" id="A0A6A4GQU4"/>
<feature type="coiled-coil region" evidence="1">
    <location>
        <begin position="723"/>
        <end position="755"/>
    </location>
</feature>
<evidence type="ECO:0000256" key="2">
    <source>
        <dbReference type="SAM" id="Phobius"/>
    </source>
</evidence>
<name>A0A6A4GQU4_9AGAR</name>